<gene>
    <name evidence="2" type="ORF">JJ685_09470</name>
</gene>
<evidence type="ECO:0000313" key="2">
    <source>
        <dbReference type="EMBL" id="MBL0391366.1"/>
    </source>
</evidence>
<dbReference type="RefSeq" id="WP_201674003.1">
    <property type="nucleotide sequence ID" value="NZ_JAEQNE010000002.1"/>
</dbReference>
<proteinExistence type="predicted"/>
<organism evidence="2 3">
    <name type="scientific">Ramlibacter monticola</name>
    <dbReference type="NCBI Taxonomy" id="1926872"/>
    <lineage>
        <taxon>Bacteria</taxon>
        <taxon>Pseudomonadati</taxon>
        <taxon>Pseudomonadota</taxon>
        <taxon>Betaproteobacteria</taxon>
        <taxon>Burkholderiales</taxon>
        <taxon>Comamonadaceae</taxon>
        <taxon>Ramlibacter</taxon>
    </lineage>
</organism>
<dbReference type="Proteomes" id="UP000599109">
    <property type="component" value="Unassembled WGS sequence"/>
</dbReference>
<feature type="chain" id="PRO_5037037813" evidence="1">
    <location>
        <begin position="20"/>
        <end position="296"/>
    </location>
</feature>
<dbReference type="Pfam" id="PF11453">
    <property type="entry name" value="DUF2950"/>
    <property type="match status" value="1"/>
</dbReference>
<protein>
    <submittedName>
        <fullName evidence="2">DUF2950 domain-containing protein</fullName>
    </submittedName>
</protein>
<keyword evidence="1" id="KW-0732">Signal</keyword>
<evidence type="ECO:0000313" key="3">
    <source>
        <dbReference type="Proteomes" id="UP000599109"/>
    </source>
</evidence>
<reference evidence="2 3" key="1">
    <citation type="journal article" date="2017" name="Int. J. Syst. Evol. Microbiol.">
        <title>Ramlibacter monticola sp. nov., isolated from forest soil.</title>
        <authorList>
            <person name="Chaudhary D.K."/>
            <person name="Kim J."/>
        </authorList>
    </citation>
    <scope>NUCLEOTIDE SEQUENCE [LARGE SCALE GENOMIC DNA]</scope>
    <source>
        <strain evidence="2 3">KACC 19175</strain>
    </source>
</reference>
<sequence length="296" mass="31789">MRSTLALAAALLFPLAALAQQTTYPTPEAAVDALQRALQADDEAALGGMFGEKYRNVITSGDAAYDKARRADAAAALATRKRLEELGADKRIVRMGVQDWPFAIPLVREGVGWRFATEQGAEELQNRRVGANERNAIYVMRAIVDAQRRYAEVDRAGDGVLQYAKKLGSSPGKHDGLYWSADAGGDEPSPLGPLVAKASTELAGRHEGEPYGGYRFRILTRQGANAPGGAYSYVINNRMIAGFAAVATPAEWGRTGVMSFLISHNGKLYEKNLGPKPPVISSFDPGPGWKEVPAGQ</sequence>
<evidence type="ECO:0000256" key="1">
    <source>
        <dbReference type="SAM" id="SignalP"/>
    </source>
</evidence>
<keyword evidence="3" id="KW-1185">Reference proteome</keyword>
<comment type="caution">
    <text evidence="2">The sequence shown here is derived from an EMBL/GenBank/DDBJ whole genome shotgun (WGS) entry which is preliminary data.</text>
</comment>
<dbReference type="InterPro" id="IPR021556">
    <property type="entry name" value="DUF2950"/>
</dbReference>
<feature type="signal peptide" evidence="1">
    <location>
        <begin position="1"/>
        <end position="19"/>
    </location>
</feature>
<dbReference type="EMBL" id="JAEQNE010000002">
    <property type="protein sequence ID" value="MBL0391366.1"/>
    <property type="molecule type" value="Genomic_DNA"/>
</dbReference>
<name>A0A937CSM3_9BURK</name>
<dbReference type="AlphaFoldDB" id="A0A937CSM3"/>
<accession>A0A937CSM3</accession>